<dbReference type="PROSITE" id="PS51257">
    <property type="entry name" value="PROKAR_LIPOPROTEIN"/>
    <property type="match status" value="1"/>
</dbReference>
<dbReference type="InterPro" id="IPR025582">
    <property type="entry name" value="YARHG_dom"/>
</dbReference>
<accession>A0A1G5RQZ0</accession>
<sequence>MKSKTRYVKQIMMVLSLTSIIGLVGCAKNDEPTIQNSEEQITQSTNNIDVESNEDETDYTISKEDYSSYEGTWTLDGKPLNGNGAELTIQINNGNQLTGSMCKEEDICDRFAEIENISATITNCECYYSFSDDGWGDTGTLYIVLSDNRVKVEVQDFVMSDENLIGYGINGTYDLIKVDETNDIAIEFEKYNEDWDDDKISDENKKRRNYRDNCSFYSEFVAYMEEVRGVTDISYNCYPLYDTDSKYYEASDFINDPSRIIYLAKNEIYARHGYIFSDSDLNNYFMSQLWYIPEIAPADFDDSVFNEYEKANLQLLSQLDKH</sequence>
<gene>
    <name evidence="2" type="ORF">SAMN02910350_00166</name>
</gene>
<dbReference type="SMART" id="SM01324">
    <property type="entry name" value="YARHG"/>
    <property type="match status" value="1"/>
</dbReference>
<feature type="domain" description="YARHG" evidence="1">
    <location>
        <begin position="236"/>
        <end position="321"/>
    </location>
</feature>
<dbReference type="Pfam" id="PF13308">
    <property type="entry name" value="YARHG"/>
    <property type="match status" value="1"/>
</dbReference>
<dbReference type="EMBL" id="FMWK01000001">
    <property type="protein sequence ID" value="SCZ76268.1"/>
    <property type="molecule type" value="Genomic_DNA"/>
</dbReference>
<reference evidence="2 3" key="1">
    <citation type="submission" date="2016-10" db="EMBL/GenBank/DDBJ databases">
        <authorList>
            <person name="de Groot N.N."/>
        </authorList>
    </citation>
    <scope>NUCLEOTIDE SEQUENCE [LARGE SCALE GENOMIC DNA]</scope>
    <source>
        <strain evidence="2 3">DSM 10317</strain>
    </source>
</reference>
<evidence type="ECO:0000313" key="3">
    <source>
        <dbReference type="Proteomes" id="UP000199428"/>
    </source>
</evidence>
<dbReference type="Gene3D" id="1.20.58.1690">
    <property type="match status" value="1"/>
</dbReference>
<name>A0A1G5RQZ0_PSEXY</name>
<dbReference type="InterPro" id="IPR038434">
    <property type="entry name" value="YARHG_sf"/>
</dbReference>
<protein>
    <submittedName>
        <fullName evidence="2">YARHG domain-containing protein</fullName>
    </submittedName>
</protein>
<organism evidence="2 3">
    <name type="scientific">Pseudobutyrivibrio xylanivorans</name>
    <dbReference type="NCBI Taxonomy" id="185007"/>
    <lineage>
        <taxon>Bacteria</taxon>
        <taxon>Bacillati</taxon>
        <taxon>Bacillota</taxon>
        <taxon>Clostridia</taxon>
        <taxon>Lachnospirales</taxon>
        <taxon>Lachnospiraceae</taxon>
        <taxon>Pseudobutyrivibrio</taxon>
    </lineage>
</organism>
<proteinExistence type="predicted"/>
<dbReference type="RefSeq" id="WP_090160579.1">
    <property type="nucleotide sequence ID" value="NZ_FMWK01000001.1"/>
</dbReference>
<dbReference type="AlphaFoldDB" id="A0A1G5RQZ0"/>
<dbReference type="Proteomes" id="UP000199428">
    <property type="component" value="Unassembled WGS sequence"/>
</dbReference>
<evidence type="ECO:0000259" key="1">
    <source>
        <dbReference type="SMART" id="SM01324"/>
    </source>
</evidence>
<evidence type="ECO:0000313" key="2">
    <source>
        <dbReference type="EMBL" id="SCZ76268.1"/>
    </source>
</evidence>